<dbReference type="Proteomes" id="UP000677305">
    <property type="component" value="Chromosome"/>
</dbReference>
<keyword evidence="1" id="KW-0408">Iron</keyword>
<dbReference type="Pfam" id="PF04023">
    <property type="entry name" value="FeoA"/>
    <property type="match status" value="1"/>
</dbReference>
<evidence type="ECO:0000256" key="1">
    <source>
        <dbReference type="ARBA" id="ARBA00023004"/>
    </source>
</evidence>
<dbReference type="Gene3D" id="2.30.30.90">
    <property type="match status" value="1"/>
</dbReference>
<dbReference type="KEGG" id="vgu:HYG85_14670"/>
<dbReference type="InterPro" id="IPR007167">
    <property type="entry name" value="Fe-transptr_FeoA-like"/>
</dbReference>
<feature type="domain" description="Ferrous iron transporter FeoA-like" evidence="2">
    <location>
        <begin position="1"/>
        <end position="70"/>
    </location>
</feature>
<organism evidence="3 4">
    <name type="scientific">Vallitalea guaymasensis</name>
    <dbReference type="NCBI Taxonomy" id="1185412"/>
    <lineage>
        <taxon>Bacteria</taxon>
        <taxon>Bacillati</taxon>
        <taxon>Bacillota</taxon>
        <taxon>Clostridia</taxon>
        <taxon>Lachnospirales</taxon>
        <taxon>Vallitaleaceae</taxon>
        <taxon>Vallitalea</taxon>
    </lineage>
</organism>
<dbReference type="EMBL" id="CP058561">
    <property type="protein sequence ID" value="QUH30090.1"/>
    <property type="molecule type" value="Genomic_DNA"/>
</dbReference>
<proteinExistence type="predicted"/>
<sequence length="70" mass="7865">MTLSKAKMNKEYTVNSIAGQEDMVKFLFSLGCYEGEKVTIISKIASNYIINIKDSRYGIDEQLAKIIQVA</sequence>
<keyword evidence="4" id="KW-1185">Reference proteome</keyword>
<dbReference type="SUPFAM" id="SSF50037">
    <property type="entry name" value="C-terminal domain of transcriptional repressors"/>
    <property type="match status" value="1"/>
</dbReference>
<dbReference type="GO" id="GO:0046914">
    <property type="term" value="F:transition metal ion binding"/>
    <property type="evidence" value="ECO:0007669"/>
    <property type="project" value="InterPro"/>
</dbReference>
<name>A0A8J8MCC8_9FIRM</name>
<accession>A0A8J8MCC8</accession>
<evidence type="ECO:0000313" key="4">
    <source>
        <dbReference type="Proteomes" id="UP000677305"/>
    </source>
</evidence>
<dbReference type="InterPro" id="IPR008988">
    <property type="entry name" value="Transcriptional_repressor_C"/>
</dbReference>
<evidence type="ECO:0000313" key="3">
    <source>
        <dbReference type="EMBL" id="QUH30090.1"/>
    </source>
</evidence>
<reference evidence="3 4" key="1">
    <citation type="submission" date="2020-07" db="EMBL/GenBank/DDBJ databases">
        <title>Vallitalea guaymasensis genome.</title>
        <authorList>
            <person name="Postec A."/>
        </authorList>
    </citation>
    <scope>NUCLEOTIDE SEQUENCE [LARGE SCALE GENOMIC DNA]</scope>
    <source>
        <strain evidence="3 4">Ra1766G1</strain>
    </source>
</reference>
<dbReference type="InterPro" id="IPR038157">
    <property type="entry name" value="FeoA_core_dom"/>
</dbReference>
<evidence type="ECO:0000259" key="2">
    <source>
        <dbReference type="SMART" id="SM00899"/>
    </source>
</evidence>
<dbReference type="RefSeq" id="WP_212690311.1">
    <property type="nucleotide sequence ID" value="NZ_CP058561.1"/>
</dbReference>
<dbReference type="SMART" id="SM00899">
    <property type="entry name" value="FeoA"/>
    <property type="match status" value="1"/>
</dbReference>
<gene>
    <name evidence="3" type="ORF">HYG85_14670</name>
</gene>
<protein>
    <submittedName>
        <fullName evidence="3">Ferrous iron transport protein A</fullName>
    </submittedName>
</protein>
<dbReference type="AlphaFoldDB" id="A0A8J8MCC8"/>